<dbReference type="EMBL" id="KQ964478">
    <property type="protein sequence ID" value="KXN71308.1"/>
    <property type="molecule type" value="Genomic_DNA"/>
</dbReference>
<evidence type="ECO:0008006" key="3">
    <source>
        <dbReference type="Google" id="ProtNLM"/>
    </source>
</evidence>
<dbReference type="Proteomes" id="UP000070444">
    <property type="component" value="Unassembled WGS sequence"/>
</dbReference>
<name>A0A137P8H4_CONC2</name>
<protein>
    <recommendedName>
        <fullName evidence="3">F-box domain-containing protein</fullName>
    </recommendedName>
</protein>
<dbReference type="SUPFAM" id="SSF52058">
    <property type="entry name" value="L domain-like"/>
    <property type="match status" value="1"/>
</dbReference>
<organism evidence="1 2">
    <name type="scientific">Conidiobolus coronatus (strain ATCC 28846 / CBS 209.66 / NRRL 28638)</name>
    <name type="common">Delacroixia coronata</name>
    <dbReference type="NCBI Taxonomy" id="796925"/>
    <lineage>
        <taxon>Eukaryota</taxon>
        <taxon>Fungi</taxon>
        <taxon>Fungi incertae sedis</taxon>
        <taxon>Zoopagomycota</taxon>
        <taxon>Entomophthoromycotina</taxon>
        <taxon>Entomophthoromycetes</taxon>
        <taxon>Entomophthorales</taxon>
        <taxon>Ancylistaceae</taxon>
        <taxon>Conidiobolus</taxon>
    </lineage>
</organism>
<evidence type="ECO:0000313" key="2">
    <source>
        <dbReference type="Proteomes" id="UP000070444"/>
    </source>
</evidence>
<proteinExistence type="predicted"/>
<dbReference type="Gene3D" id="3.80.10.10">
    <property type="entry name" value="Ribonuclease Inhibitor"/>
    <property type="match status" value="1"/>
</dbReference>
<dbReference type="InterPro" id="IPR032675">
    <property type="entry name" value="LRR_dom_sf"/>
</dbReference>
<keyword evidence="2" id="KW-1185">Reference proteome</keyword>
<sequence length="438" mass="49724">MNKVKNKSLSSSNSSIINLIDRASFENILNYLETDDLIEFSQLCKLFREYSTSRLFGRVKILPEVVLRESQNNGRKSYNRGQDYTIEEYLQFIQNNKAFLNSLSMSFYHDSLWLKASKELQNIKALALSGISVGEQVIFNILGNSPSLQKLSLEGVDLKCSGVTVIKLSNLPLNLTYIELNSNSEHFYTENIKKYLSMQSKLKTLKILNDHGGTNDLIFQNMNCLEVLEIKLTSDSDQICYDSLDLPQFKHLRILTLNLPIISSELLHAILILPSLVKFNFGGVIQGSPESTLSLQFSDIKSLNICTSMSVEWYKFIFACCPKIISLQLQQPKDLRVLNMTRSLPHLRHLSITGYLSKMFNIKGFVQMNSLLKLEIHSLDSICLLVEGCERELQKHPDWKHSIQADSILFRRAGPLISSTALNSTSNWFKSSASCVIQ</sequence>
<evidence type="ECO:0000313" key="1">
    <source>
        <dbReference type="EMBL" id="KXN71308.1"/>
    </source>
</evidence>
<gene>
    <name evidence="1" type="ORF">CONCODRAFT_6039</name>
</gene>
<reference evidence="1 2" key="1">
    <citation type="journal article" date="2015" name="Genome Biol. Evol.">
        <title>Phylogenomic analyses indicate that early fungi evolved digesting cell walls of algal ancestors of land plants.</title>
        <authorList>
            <person name="Chang Y."/>
            <person name="Wang S."/>
            <person name="Sekimoto S."/>
            <person name="Aerts A.L."/>
            <person name="Choi C."/>
            <person name="Clum A."/>
            <person name="LaButti K.M."/>
            <person name="Lindquist E.A."/>
            <person name="Yee Ngan C."/>
            <person name="Ohm R.A."/>
            <person name="Salamov A.A."/>
            <person name="Grigoriev I.V."/>
            <person name="Spatafora J.W."/>
            <person name="Berbee M.L."/>
        </authorList>
    </citation>
    <scope>NUCLEOTIDE SEQUENCE [LARGE SCALE GENOMIC DNA]</scope>
    <source>
        <strain evidence="1 2">NRRL 28638</strain>
    </source>
</reference>
<dbReference type="AlphaFoldDB" id="A0A137P8H4"/>
<accession>A0A137P8H4</accession>